<dbReference type="GO" id="GO:0006465">
    <property type="term" value="P:signal peptide processing"/>
    <property type="evidence" value="ECO:0007669"/>
    <property type="project" value="UniProtKB-UniRule"/>
</dbReference>
<keyword evidence="2 6" id="KW-0812">Transmembrane</keyword>
<reference evidence="8" key="1">
    <citation type="submission" date="2019-07" db="EMBL/GenBank/DDBJ databases">
        <title>Bacillus alkalisoli sp. nov. isolated from saline soil.</title>
        <authorList>
            <person name="Sun J.-Q."/>
            <person name="Xu L."/>
        </authorList>
    </citation>
    <scope>NUCLEOTIDE SEQUENCE [LARGE SCALE GENOMIC DNA]</scope>
    <source>
        <strain evidence="8">M4U3P1</strain>
    </source>
</reference>
<feature type="transmembrane region" description="Helical" evidence="6">
    <location>
        <begin position="149"/>
        <end position="171"/>
    </location>
</feature>
<evidence type="ECO:0000256" key="3">
    <source>
        <dbReference type="ARBA" id="ARBA00022989"/>
    </source>
</evidence>
<dbReference type="GO" id="GO:0016020">
    <property type="term" value="C:membrane"/>
    <property type="evidence" value="ECO:0007669"/>
    <property type="project" value="UniProtKB-SubCell"/>
</dbReference>
<dbReference type="EMBL" id="CP041372">
    <property type="protein sequence ID" value="QKS70900.1"/>
    <property type="molecule type" value="Genomic_DNA"/>
</dbReference>
<dbReference type="AlphaFoldDB" id="A0A859FDC2"/>
<keyword evidence="7" id="KW-0378">Hydrolase</keyword>
<sequence>MVKKGLKLVSKLINTVLIVALLSTASLVLINVFTEGEPEVFGQELKVVYSGSMEPFIQTGAIIGINTMADKEAMQPGDVVMYQSEPGVFVTHRIVELVETGQGTVYRTKGDNNADVDQQLLLPDNIYGLHGNINIPYVGFAMDFANSQMGLVLLLMIPGVIFLFYSGKMLVEGTREIKAHKKQLEEQKLTSESA</sequence>
<evidence type="ECO:0000313" key="7">
    <source>
        <dbReference type="EMBL" id="QKS70900.1"/>
    </source>
</evidence>
<dbReference type="InterPro" id="IPR001733">
    <property type="entry name" value="Peptidase_S26B"/>
</dbReference>
<dbReference type="PANTHER" id="PTHR10806:SF6">
    <property type="entry name" value="SIGNAL PEPTIDASE COMPLEX CATALYTIC SUBUNIT SEC11"/>
    <property type="match status" value="1"/>
</dbReference>
<keyword evidence="3 6" id="KW-1133">Transmembrane helix</keyword>
<evidence type="ECO:0000256" key="2">
    <source>
        <dbReference type="ARBA" id="ARBA00022692"/>
    </source>
</evidence>
<dbReference type="KEGG" id="psua:FLK61_29685"/>
<gene>
    <name evidence="7" type="ORF">FLK61_29685</name>
</gene>
<keyword evidence="4 6" id="KW-0472">Membrane</keyword>
<dbReference type="EC" id="3.4.21.89" evidence="5"/>
<dbReference type="NCBIfam" id="TIGR02228">
    <property type="entry name" value="sigpep_I_arch"/>
    <property type="match status" value="1"/>
</dbReference>
<feature type="transmembrane region" description="Helical" evidence="6">
    <location>
        <begin position="12"/>
        <end position="33"/>
    </location>
</feature>
<dbReference type="InterPro" id="IPR036286">
    <property type="entry name" value="LexA/Signal_pep-like_sf"/>
</dbReference>
<dbReference type="GO" id="GO:0004252">
    <property type="term" value="F:serine-type endopeptidase activity"/>
    <property type="evidence" value="ECO:0007669"/>
    <property type="project" value="UniProtKB-UniRule"/>
</dbReference>
<evidence type="ECO:0000256" key="6">
    <source>
        <dbReference type="SAM" id="Phobius"/>
    </source>
</evidence>
<organism evidence="7 8">
    <name type="scientific">Paenalkalicoccus suaedae</name>
    <dbReference type="NCBI Taxonomy" id="2592382"/>
    <lineage>
        <taxon>Bacteria</taxon>
        <taxon>Bacillati</taxon>
        <taxon>Bacillota</taxon>
        <taxon>Bacilli</taxon>
        <taxon>Bacillales</taxon>
        <taxon>Bacillaceae</taxon>
        <taxon>Paenalkalicoccus</taxon>
    </lineage>
</organism>
<dbReference type="Proteomes" id="UP000318138">
    <property type="component" value="Chromosome"/>
</dbReference>
<dbReference type="SUPFAM" id="SSF51306">
    <property type="entry name" value="LexA/Signal peptidase"/>
    <property type="match status" value="1"/>
</dbReference>
<dbReference type="GO" id="GO:0009003">
    <property type="term" value="F:signal peptidase activity"/>
    <property type="evidence" value="ECO:0007669"/>
    <property type="project" value="UniProtKB-EC"/>
</dbReference>
<evidence type="ECO:0000256" key="4">
    <source>
        <dbReference type="ARBA" id="ARBA00023136"/>
    </source>
</evidence>
<dbReference type="PRINTS" id="PR00728">
    <property type="entry name" value="SIGNALPTASE"/>
</dbReference>
<evidence type="ECO:0000256" key="5">
    <source>
        <dbReference type="NCBIfam" id="TIGR02228"/>
    </source>
</evidence>
<dbReference type="RefSeq" id="WP_176008937.1">
    <property type="nucleotide sequence ID" value="NZ_CP041372.2"/>
</dbReference>
<protein>
    <recommendedName>
        <fullName evidence="5">Signal peptidase I</fullName>
        <ecNumber evidence="5">3.4.21.89</ecNumber>
    </recommendedName>
</protein>
<dbReference type="CDD" id="cd06462">
    <property type="entry name" value="Peptidase_S24_S26"/>
    <property type="match status" value="1"/>
</dbReference>
<comment type="subcellular location">
    <subcellularLocation>
        <location evidence="1">Membrane</location>
    </subcellularLocation>
</comment>
<evidence type="ECO:0000313" key="8">
    <source>
        <dbReference type="Proteomes" id="UP000318138"/>
    </source>
</evidence>
<dbReference type="NCBIfam" id="NF046067">
    <property type="entry name" value="SigPepSipWBacil"/>
    <property type="match status" value="1"/>
</dbReference>
<name>A0A859FDC2_9BACI</name>
<accession>A0A859FDC2</accession>
<proteinExistence type="predicted"/>
<evidence type="ECO:0000256" key="1">
    <source>
        <dbReference type="ARBA" id="ARBA00004370"/>
    </source>
</evidence>
<dbReference type="PANTHER" id="PTHR10806">
    <property type="entry name" value="SIGNAL PEPTIDASE COMPLEX CATALYTIC SUBUNIT SEC11"/>
    <property type="match status" value="1"/>
</dbReference>
<keyword evidence="8" id="KW-1185">Reference proteome</keyword>